<sequence length="143" mass="16488">MLKNEANKIHKDAKKQEVTKHISELEIQDSENLEKLTRETMKQTNLSIPRMYGTIKIYQADKSIRPIVNTRNTIEGPIVEMLATILTPIKTRKLILNTEDLINRLITLEQENAETHKEELADENFLASLDVVDNYTTSQSQRP</sequence>
<protein>
    <submittedName>
        <fullName evidence="1">Uncharacterized protein</fullName>
    </submittedName>
</protein>
<name>A0A7R8UFY8_HERIL</name>
<accession>A0A7R8UFY8</accession>
<dbReference type="InParanoid" id="A0A7R8UFY8"/>
<reference evidence="1 2" key="1">
    <citation type="submission" date="2020-11" db="EMBL/GenBank/DDBJ databases">
        <authorList>
            <person name="Wallbank WR R."/>
            <person name="Pardo Diaz C."/>
            <person name="Kozak K."/>
            <person name="Martin S."/>
            <person name="Jiggins C."/>
            <person name="Moest M."/>
            <person name="Warren A I."/>
            <person name="Generalovic N T."/>
            <person name="Byers J.R.P. K."/>
            <person name="Montejo-Kovacevich G."/>
            <person name="Yen C E."/>
        </authorList>
    </citation>
    <scope>NUCLEOTIDE SEQUENCE [LARGE SCALE GENOMIC DNA]</scope>
</reference>
<proteinExistence type="predicted"/>
<evidence type="ECO:0000313" key="1">
    <source>
        <dbReference type="EMBL" id="CAD7079869.1"/>
    </source>
</evidence>
<dbReference type="Proteomes" id="UP000594454">
    <property type="component" value="Chromosome 1"/>
</dbReference>
<keyword evidence="2" id="KW-1185">Reference proteome</keyword>
<evidence type="ECO:0000313" key="2">
    <source>
        <dbReference type="Proteomes" id="UP000594454"/>
    </source>
</evidence>
<gene>
    <name evidence="1" type="ORF">HERILL_LOCUS3056</name>
</gene>
<dbReference type="AlphaFoldDB" id="A0A7R8UFY8"/>
<dbReference type="EMBL" id="LR899009">
    <property type="protein sequence ID" value="CAD7079869.1"/>
    <property type="molecule type" value="Genomic_DNA"/>
</dbReference>
<organism evidence="1 2">
    <name type="scientific">Hermetia illucens</name>
    <name type="common">Black soldier fly</name>
    <dbReference type="NCBI Taxonomy" id="343691"/>
    <lineage>
        <taxon>Eukaryota</taxon>
        <taxon>Metazoa</taxon>
        <taxon>Ecdysozoa</taxon>
        <taxon>Arthropoda</taxon>
        <taxon>Hexapoda</taxon>
        <taxon>Insecta</taxon>
        <taxon>Pterygota</taxon>
        <taxon>Neoptera</taxon>
        <taxon>Endopterygota</taxon>
        <taxon>Diptera</taxon>
        <taxon>Brachycera</taxon>
        <taxon>Stratiomyomorpha</taxon>
        <taxon>Stratiomyidae</taxon>
        <taxon>Hermetiinae</taxon>
        <taxon>Hermetia</taxon>
    </lineage>
</organism>